<dbReference type="SUPFAM" id="SSF48317">
    <property type="entry name" value="Acid phosphatase/Vanadium-dependent haloperoxidase"/>
    <property type="match status" value="1"/>
</dbReference>
<evidence type="ECO:0000256" key="1">
    <source>
        <dbReference type="ARBA" id="ARBA00012374"/>
    </source>
</evidence>
<dbReference type="InterPro" id="IPR033879">
    <property type="entry name" value="UPP_Pase"/>
</dbReference>
<dbReference type="PANTHER" id="PTHR14969">
    <property type="entry name" value="SPHINGOSINE-1-PHOSPHATE PHOSPHOHYDROLASE"/>
    <property type="match status" value="1"/>
</dbReference>
<dbReference type="InterPro" id="IPR036938">
    <property type="entry name" value="PAP2/HPO_sf"/>
</dbReference>
<dbReference type="GO" id="GO:0005886">
    <property type="term" value="C:plasma membrane"/>
    <property type="evidence" value="ECO:0007669"/>
    <property type="project" value="InterPro"/>
</dbReference>
<dbReference type="HOGENOM" id="CLU_072573_8_2_6"/>
<dbReference type="SMART" id="SM00014">
    <property type="entry name" value="acidPPc"/>
    <property type="match status" value="1"/>
</dbReference>
<evidence type="ECO:0000313" key="6">
    <source>
        <dbReference type="EMBL" id="AIU72322.1"/>
    </source>
</evidence>
<dbReference type="Proteomes" id="UP000029986">
    <property type="component" value="Chromosome"/>
</dbReference>
<evidence type="ECO:0000259" key="5">
    <source>
        <dbReference type="SMART" id="SM00014"/>
    </source>
</evidence>
<dbReference type="InterPro" id="IPR000326">
    <property type="entry name" value="PAP2/HPO"/>
</dbReference>
<dbReference type="RefSeq" id="WP_025800897.1">
    <property type="nucleotide sequence ID" value="NZ_CP009706.1"/>
</dbReference>
<dbReference type="PANTHER" id="PTHR14969:SF13">
    <property type="entry name" value="AT30094P"/>
    <property type="match status" value="1"/>
</dbReference>
<gene>
    <name evidence="6" type="ORF">AT03_07920</name>
</gene>
<evidence type="ECO:0000313" key="7">
    <source>
        <dbReference type="Proteomes" id="UP000029986"/>
    </source>
</evidence>
<keyword evidence="7" id="KW-1185">Reference proteome</keyword>
<keyword evidence="4" id="KW-1133">Transmembrane helix</keyword>
<reference evidence="6 7" key="1">
    <citation type="journal article" date="2014" name="Gut Pathog.">
        <title>Gene clusters of Hafnia alvei strain FB1 important in survival and pathogenesis: a draft genome perspective.</title>
        <authorList>
            <person name="Tan J.Y."/>
            <person name="Yin W.F."/>
            <person name="Chan K.G."/>
        </authorList>
    </citation>
    <scope>NUCLEOTIDE SEQUENCE [LARGE SCALE GENOMIC DNA]</scope>
    <source>
        <strain evidence="6 7">FB1</strain>
    </source>
</reference>
<dbReference type="Pfam" id="PF01569">
    <property type="entry name" value="PAP2"/>
    <property type="match status" value="1"/>
</dbReference>
<dbReference type="EC" id="3.6.1.27" evidence="1"/>
<evidence type="ECO:0000256" key="4">
    <source>
        <dbReference type="SAM" id="Phobius"/>
    </source>
</evidence>
<feature type="transmembrane region" description="Helical" evidence="4">
    <location>
        <begin position="104"/>
        <end position="123"/>
    </location>
</feature>
<feature type="transmembrane region" description="Helical" evidence="4">
    <location>
        <begin position="59"/>
        <end position="84"/>
    </location>
</feature>
<feature type="domain" description="Phosphatidic acid phosphatase type 2/haloperoxidase" evidence="5">
    <location>
        <begin position="60"/>
        <end position="169"/>
    </location>
</feature>
<dbReference type="eggNOG" id="COG0671">
    <property type="taxonomic scope" value="Bacteria"/>
</dbReference>
<dbReference type="Gene3D" id="1.20.144.10">
    <property type="entry name" value="Phosphatidic acid phosphatase type 2/haloperoxidase"/>
    <property type="match status" value="1"/>
</dbReference>
<dbReference type="AlphaFoldDB" id="A0A097R0S6"/>
<dbReference type="KEGG" id="hav:AT03_07920"/>
<name>A0A097R0S6_HAFAL</name>
<feature type="transmembrane region" description="Helical" evidence="4">
    <location>
        <begin position="20"/>
        <end position="47"/>
    </location>
</feature>
<organism evidence="6 7">
    <name type="scientific">Hafnia alvei FB1</name>
    <dbReference type="NCBI Taxonomy" id="1453496"/>
    <lineage>
        <taxon>Bacteria</taxon>
        <taxon>Pseudomonadati</taxon>
        <taxon>Pseudomonadota</taxon>
        <taxon>Gammaproteobacteria</taxon>
        <taxon>Enterobacterales</taxon>
        <taxon>Hafniaceae</taxon>
        <taxon>Hafnia</taxon>
    </lineage>
</organism>
<evidence type="ECO:0000256" key="3">
    <source>
        <dbReference type="ARBA" id="ARBA00047594"/>
    </source>
</evidence>
<comment type="catalytic activity">
    <reaction evidence="3">
        <text>di-trans,octa-cis-undecaprenyl diphosphate + H2O = di-trans,octa-cis-undecaprenyl phosphate + phosphate + H(+)</text>
        <dbReference type="Rhea" id="RHEA:28094"/>
        <dbReference type="ChEBI" id="CHEBI:15377"/>
        <dbReference type="ChEBI" id="CHEBI:15378"/>
        <dbReference type="ChEBI" id="CHEBI:43474"/>
        <dbReference type="ChEBI" id="CHEBI:58405"/>
        <dbReference type="ChEBI" id="CHEBI:60392"/>
        <dbReference type="EC" id="3.6.1.27"/>
    </reaction>
</comment>
<dbReference type="CDD" id="cd03385">
    <property type="entry name" value="PAP2_BcrC_like"/>
    <property type="match status" value="1"/>
</dbReference>
<keyword evidence="4" id="KW-0812">Transmembrane</keyword>
<dbReference type="PATRIC" id="fig|1453496.5.peg.1578"/>
<proteinExistence type="predicted"/>
<evidence type="ECO:0000256" key="2">
    <source>
        <dbReference type="ARBA" id="ARBA00032707"/>
    </source>
</evidence>
<dbReference type="GO" id="GO:0050380">
    <property type="term" value="F:undecaprenyl-diphosphatase activity"/>
    <property type="evidence" value="ECO:0007669"/>
    <property type="project" value="UniProtKB-EC"/>
</dbReference>
<dbReference type="NCBIfam" id="NF008813">
    <property type="entry name" value="PRK11837.1"/>
    <property type="match status" value="1"/>
</dbReference>
<protein>
    <recommendedName>
        <fullName evidence="1">undecaprenyl-diphosphate phosphatase</fullName>
        <ecNumber evidence="1">3.6.1.27</ecNumber>
    </recommendedName>
    <alternativeName>
        <fullName evidence="2">Undecaprenyl pyrophosphate phosphatase</fullName>
    </alternativeName>
</protein>
<accession>A0A097R0S6</accession>
<feature type="transmembrane region" description="Helical" evidence="4">
    <location>
        <begin position="154"/>
        <end position="175"/>
    </location>
</feature>
<dbReference type="EMBL" id="CP009706">
    <property type="protein sequence ID" value="AIU72322.1"/>
    <property type="molecule type" value="Genomic_DNA"/>
</dbReference>
<sequence>MEQFNQAFFMLVNATPNSPAWLIALAKFFANDLIAIVPILIVSFWLWGPRKAMDENRTLATKATFALIFALLASRIIGMIFPHARPFVDGIGYQFIPHAPDNSFPSDHGTGIFTFALAFLFWYRHLLFGVILLALGVCIAWSRVYLGVHWPLDMVGGLLVGLMSCAVTQLLWGMIGQSIVSRLHQIYSFSFALPIRRGWVRQ</sequence>
<dbReference type="OrthoDB" id="9801622at2"/>
<keyword evidence="4" id="KW-0472">Membrane</keyword>
<feature type="transmembrane region" description="Helical" evidence="4">
    <location>
        <begin position="130"/>
        <end position="148"/>
    </location>
</feature>